<keyword evidence="9" id="KW-1185">Reference proteome</keyword>
<dbReference type="Gene3D" id="3.30.70.1170">
    <property type="entry name" value="Sun protein, domain 3"/>
    <property type="match status" value="1"/>
</dbReference>
<dbReference type="PRINTS" id="PR02008">
    <property type="entry name" value="RCMTFAMILY"/>
</dbReference>
<feature type="active site" description="Nucleophile" evidence="5">
    <location>
        <position position="373"/>
    </location>
</feature>
<dbReference type="InterPro" id="IPR049560">
    <property type="entry name" value="MeTrfase_RsmB-F_NOP2_cat"/>
</dbReference>
<dbReference type="PANTHER" id="PTHR22807">
    <property type="entry name" value="NOP2 YEAST -RELATED NOL1/NOP2/FMU SUN DOMAIN-CONTAINING"/>
    <property type="match status" value="1"/>
</dbReference>
<organism evidence="8 9">
    <name type="scientific">Formicincola oecophyllae</name>
    <dbReference type="NCBI Taxonomy" id="2558361"/>
    <lineage>
        <taxon>Bacteria</taxon>
        <taxon>Pseudomonadati</taxon>
        <taxon>Pseudomonadota</taxon>
        <taxon>Alphaproteobacteria</taxon>
        <taxon>Acetobacterales</taxon>
        <taxon>Acetobacteraceae</taxon>
        <taxon>Formicincola</taxon>
    </lineage>
</organism>
<dbReference type="PROSITE" id="PS51686">
    <property type="entry name" value="SAM_MT_RSMB_NOP"/>
    <property type="match status" value="1"/>
</dbReference>
<reference evidence="8 9" key="1">
    <citation type="submission" date="2019-03" db="EMBL/GenBank/DDBJ databases">
        <title>The complete genome sequence of Swingsia_sp. F3b2 LMG30590(T).</title>
        <authorList>
            <person name="Chua K.-O."/>
            <person name="Chan K.-G."/>
            <person name="See-Too W.-S."/>
        </authorList>
    </citation>
    <scope>NUCLEOTIDE SEQUENCE [LARGE SCALE GENOMIC DNA]</scope>
    <source>
        <strain evidence="8 9">F3b2</strain>
    </source>
</reference>
<evidence type="ECO:0000313" key="8">
    <source>
        <dbReference type="EMBL" id="QDH13977.1"/>
    </source>
</evidence>
<dbReference type="GO" id="GO:0008173">
    <property type="term" value="F:RNA methyltransferase activity"/>
    <property type="evidence" value="ECO:0007669"/>
    <property type="project" value="InterPro"/>
</dbReference>
<keyword evidence="3 5" id="KW-0949">S-adenosyl-L-methionine</keyword>
<feature type="binding site" evidence="5">
    <location>
        <position position="274"/>
    </location>
    <ligand>
        <name>S-adenosyl-L-methionine</name>
        <dbReference type="ChEBI" id="CHEBI:59789"/>
    </ligand>
</feature>
<dbReference type="GO" id="GO:0003723">
    <property type="term" value="F:RNA binding"/>
    <property type="evidence" value="ECO:0007669"/>
    <property type="project" value="UniProtKB-UniRule"/>
</dbReference>
<name>A0A4Y6UBY4_9PROT</name>
<evidence type="ECO:0000313" key="9">
    <source>
        <dbReference type="Proteomes" id="UP000318709"/>
    </source>
</evidence>
<dbReference type="CDD" id="cd02440">
    <property type="entry name" value="AdoMet_MTases"/>
    <property type="match status" value="1"/>
</dbReference>
<keyword evidence="4 5" id="KW-0694">RNA-binding</keyword>
<dbReference type="SUPFAM" id="SSF53335">
    <property type="entry name" value="S-adenosyl-L-methionine-dependent methyltransferases"/>
    <property type="match status" value="1"/>
</dbReference>
<protein>
    <submittedName>
        <fullName evidence="8">RsmB/NOP family class I SAM-dependent RNA methyltransferase</fullName>
    </submittedName>
</protein>
<dbReference type="InterPro" id="IPR029063">
    <property type="entry name" value="SAM-dependent_MTases_sf"/>
</dbReference>
<keyword evidence="2 5" id="KW-0808">Transferase</keyword>
<dbReference type="OrthoDB" id="9810297at2"/>
<evidence type="ECO:0000256" key="6">
    <source>
        <dbReference type="SAM" id="MobiDB-lite"/>
    </source>
</evidence>
<evidence type="ECO:0000256" key="5">
    <source>
        <dbReference type="PROSITE-ProRule" id="PRU01023"/>
    </source>
</evidence>
<dbReference type="Gene3D" id="3.40.50.150">
    <property type="entry name" value="Vaccinia Virus protein VP39"/>
    <property type="match status" value="1"/>
</dbReference>
<proteinExistence type="inferred from homology"/>
<feature type="region of interest" description="Disordered" evidence="6">
    <location>
        <begin position="439"/>
        <end position="471"/>
    </location>
</feature>
<dbReference type="InterPro" id="IPR023267">
    <property type="entry name" value="RCMT"/>
</dbReference>
<dbReference type="KEGG" id="swf:E3E12_07075"/>
<keyword evidence="1 5" id="KW-0489">Methyltransferase</keyword>
<dbReference type="EMBL" id="CP038231">
    <property type="protein sequence ID" value="QDH13977.1"/>
    <property type="molecule type" value="Genomic_DNA"/>
</dbReference>
<comment type="caution">
    <text evidence="5">Lacks conserved residue(s) required for the propagation of feature annotation.</text>
</comment>
<dbReference type="InterPro" id="IPR054728">
    <property type="entry name" value="RsmB-like_ferredoxin"/>
</dbReference>
<dbReference type="Proteomes" id="UP000318709">
    <property type="component" value="Chromosome"/>
</dbReference>
<dbReference type="RefSeq" id="WP_141443685.1">
    <property type="nucleotide sequence ID" value="NZ_CP038231.1"/>
</dbReference>
<dbReference type="PANTHER" id="PTHR22807:SF53">
    <property type="entry name" value="RIBOSOMAL RNA SMALL SUBUNIT METHYLTRANSFERASE B-RELATED"/>
    <property type="match status" value="1"/>
</dbReference>
<evidence type="ECO:0000256" key="3">
    <source>
        <dbReference type="ARBA" id="ARBA00022691"/>
    </source>
</evidence>
<dbReference type="AlphaFoldDB" id="A0A4Y6UBY4"/>
<dbReference type="Pfam" id="PF01189">
    <property type="entry name" value="Methyltr_RsmB-F"/>
    <property type="match status" value="1"/>
</dbReference>
<evidence type="ECO:0000256" key="1">
    <source>
        <dbReference type="ARBA" id="ARBA00022603"/>
    </source>
</evidence>
<sequence>MTPEARLASAIDLLNAIAAAPRRPADATANAFFRERRFIGGGDRRAIAQLAWNVLRNWRKLHWHFPDRAAEGFSTADVTPRLLCAAMLHFEGMALDDVARMFSGERYAPARLKAPEKLALSHLAGKKLAMPQQSNAVRLEYPDWLAPALEAQFGPDLVPEMAAMGQAPTLDLRANLLKGTREEALRELARAGLTAKPTTLSPWGLRLEGRQPVTASQPFRDGLVEIQDEGSQLVAAAAAPKPGQRVADFCAGAAGKTLAMAMLMENRGQIVACDVSEPRLEGAAKRLKRAGVHNATRHLLTAGDKWAKRREGTFDVVLVDAPCSGTGTWRRNPDARLRLRQQDLDELVPKQAAILQRAAKLVRPGGRLVYATCSLLDAENGQQVAAFLQSHPDFALAAEGETSSLLPEGLRGKGAFSLTPYRDGTDGFFAATMVRKAAPTSTEAPLAGPAEGSQALRAPDQPGEGAPASAA</sequence>
<evidence type="ECO:0000256" key="2">
    <source>
        <dbReference type="ARBA" id="ARBA00022679"/>
    </source>
</evidence>
<dbReference type="GO" id="GO:0001510">
    <property type="term" value="P:RNA methylation"/>
    <property type="evidence" value="ECO:0007669"/>
    <property type="project" value="InterPro"/>
</dbReference>
<gene>
    <name evidence="8" type="ORF">E3E12_07075</name>
</gene>
<accession>A0A4Y6UBY4</accession>
<feature type="binding site" evidence="5">
    <location>
        <position position="320"/>
    </location>
    <ligand>
        <name>S-adenosyl-L-methionine</name>
        <dbReference type="ChEBI" id="CHEBI:59789"/>
    </ligand>
</feature>
<evidence type="ECO:0000256" key="4">
    <source>
        <dbReference type="ARBA" id="ARBA00022884"/>
    </source>
</evidence>
<evidence type="ECO:0000259" key="7">
    <source>
        <dbReference type="PROSITE" id="PS51686"/>
    </source>
</evidence>
<dbReference type="InterPro" id="IPR001678">
    <property type="entry name" value="MeTrfase_RsmB-F_NOP2_dom"/>
</dbReference>
<feature type="domain" description="SAM-dependent MTase RsmB/NOP-type" evidence="7">
    <location>
        <begin position="160"/>
        <end position="436"/>
    </location>
</feature>
<dbReference type="Pfam" id="PF22458">
    <property type="entry name" value="RsmF-B_ferredox"/>
    <property type="match status" value="1"/>
</dbReference>
<comment type="similarity">
    <text evidence="5">Belongs to the class I-like SAM-binding methyltransferase superfamily. RsmB/NOP family.</text>
</comment>